<name>B7KDS3_GLOC7</name>
<evidence type="ECO:0000313" key="1">
    <source>
        <dbReference type="EMBL" id="ACK70375.1"/>
    </source>
</evidence>
<reference evidence="2" key="1">
    <citation type="journal article" date="2011" name="MBio">
        <title>Novel metabolic attributes of the genus Cyanothece, comprising a group of unicellular nitrogen-fixing Cyanobacteria.</title>
        <authorList>
            <person name="Bandyopadhyay A."/>
            <person name="Elvitigala T."/>
            <person name="Welsh E."/>
            <person name="Stockel J."/>
            <person name="Liberton M."/>
            <person name="Min H."/>
            <person name="Sherman L.A."/>
            <person name="Pakrasi H.B."/>
        </authorList>
    </citation>
    <scope>NUCLEOTIDE SEQUENCE [LARGE SCALE GENOMIC DNA]</scope>
    <source>
        <strain evidence="2">PCC 7424</strain>
    </source>
</reference>
<gene>
    <name evidence="1" type="ordered locus">PCC7424_1944</name>
</gene>
<dbReference type="OrthoDB" id="463790at2"/>
<dbReference type="STRING" id="65393.PCC7424_1944"/>
<organism evidence="1 2">
    <name type="scientific">Gloeothece citriformis (strain PCC 7424)</name>
    <name type="common">Cyanothece sp. (strain PCC 7424)</name>
    <dbReference type="NCBI Taxonomy" id="65393"/>
    <lineage>
        <taxon>Bacteria</taxon>
        <taxon>Bacillati</taxon>
        <taxon>Cyanobacteriota</taxon>
        <taxon>Cyanophyceae</taxon>
        <taxon>Oscillatoriophycideae</taxon>
        <taxon>Chroococcales</taxon>
        <taxon>Aphanothecaceae</taxon>
        <taxon>Gloeothece</taxon>
        <taxon>Gloeothece citriformis</taxon>
    </lineage>
</organism>
<proteinExistence type="predicted"/>
<dbReference type="eggNOG" id="ENOG50304W7">
    <property type="taxonomic scope" value="Bacteria"/>
</dbReference>
<dbReference type="RefSeq" id="WP_012599318.1">
    <property type="nucleotide sequence ID" value="NC_011729.1"/>
</dbReference>
<dbReference type="AlphaFoldDB" id="B7KDS3"/>
<dbReference type="HOGENOM" id="CLU_1238539_0_0_3"/>
<dbReference type="KEGG" id="cyc:PCC7424_1944"/>
<sequence>MNSLQSLFNLKTAGILGLCSTFLVGIPLMAEKANAQAQQRVITSPLCPGLYYQEPWESVLYPPVGCPPNERVLYQDAAGNYAPFENTTPVQPQSPPLPEERSEPIANIMPTQGTANVMLNNSTNAMITYEVIGHTQQRRLSPGEEADLTNLPLPVTITVVREDKGLLQVIPLSSDSEMLRLTLEEDPTFDDTQGVIRIQEDGQVFLN</sequence>
<dbReference type="EMBL" id="CP001291">
    <property type="protein sequence ID" value="ACK70375.1"/>
    <property type="molecule type" value="Genomic_DNA"/>
</dbReference>
<evidence type="ECO:0000313" key="2">
    <source>
        <dbReference type="Proteomes" id="UP000002384"/>
    </source>
</evidence>
<dbReference type="Proteomes" id="UP000002384">
    <property type="component" value="Chromosome"/>
</dbReference>
<keyword evidence="2" id="KW-1185">Reference proteome</keyword>
<accession>B7KDS3</accession>
<protein>
    <submittedName>
        <fullName evidence="1">Uncharacterized protein</fullName>
    </submittedName>
</protein>